<accession>A0A238V155</accession>
<reference evidence="5" key="1">
    <citation type="submission" date="2017-06" db="EMBL/GenBank/DDBJ databases">
        <authorList>
            <person name="Varghese N."/>
            <person name="Submissions S."/>
        </authorList>
    </citation>
    <scope>NUCLEOTIDE SEQUENCE [LARGE SCALE GENOMIC DNA]</scope>
    <source>
        <strain evidence="5">DSM 45207</strain>
    </source>
</reference>
<dbReference type="RefSeq" id="WP_089299404.1">
    <property type="nucleotide sequence ID" value="NZ_FZNW01000001.1"/>
</dbReference>
<keyword evidence="2" id="KW-0472">Membrane</keyword>
<dbReference type="PANTHER" id="PTHR43681:SF1">
    <property type="entry name" value="SARCALUMENIN"/>
    <property type="match status" value="1"/>
</dbReference>
<keyword evidence="2" id="KW-0812">Transmembrane</keyword>
<dbReference type="EMBL" id="FZNW01000001">
    <property type="protein sequence ID" value="SNR27283.1"/>
    <property type="molecule type" value="Genomic_DNA"/>
</dbReference>
<dbReference type="InterPro" id="IPR027417">
    <property type="entry name" value="P-loop_NTPase"/>
</dbReference>
<feature type="transmembrane region" description="Helical" evidence="2">
    <location>
        <begin position="486"/>
        <end position="503"/>
    </location>
</feature>
<evidence type="ECO:0000256" key="1">
    <source>
        <dbReference type="SAM" id="Coils"/>
    </source>
</evidence>
<feature type="domain" description="Dynamin N-terminal" evidence="3">
    <location>
        <begin position="50"/>
        <end position="207"/>
    </location>
</feature>
<proteinExistence type="predicted"/>
<feature type="coiled-coil region" evidence="1">
    <location>
        <begin position="282"/>
        <end position="333"/>
    </location>
</feature>
<gene>
    <name evidence="4" type="ORF">SAMN06265360_10147</name>
</gene>
<dbReference type="AlphaFoldDB" id="A0A238V155"/>
<keyword evidence="2" id="KW-1133">Transmembrane helix</keyword>
<dbReference type="OrthoDB" id="4746525at2"/>
<keyword evidence="5" id="KW-1185">Reference proteome</keyword>
<dbReference type="SUPFAM" id="SSF52540">
    <property type="entry name" value="P-loop containing nucleoside triphosphate hydrolases"/>
    <property type="match status" value="1"/>
</dbReference>
<evidence type="ECO:0000313" key="4">
    <source>
        <dbReference type="EMBL" id="SNR27283.1"/>
    </source>
</evidence>
<evidence type="ECO:0000313" key="5">
    <source>
        <dbReference type="Proteomes" id="UP000198348"/>
    </source>
</evidence>
<dbReference type="InterPro" id="IPR051943">
    <property type="entry name" value="TRAFAC_Dynamin-like_GTPase"/>
</dbReference>
<dbReference type="PANTHER" id="PTHR43681">
    <property type="entry name" value="TRANSMEMBRANE GTPASE FZO"/>
    <property type="match status" value="1"/>
</dbReference>
<organism evidence="4 5">
    <name type="scientific">Haloechinothrix alba</name>
    <dbReference type="NCBI Taxonomy" id="664784"/>
    <lineage>
        <taxon>Bacteria</taxon>
        <taxon>Bacillati</taxon>
        <taxon>Actinomycetota</taxon>
        <taxon>Actinomycetes</taxon>
        <taxon>Pseudonocardiales</taxon>
        <taxon>Pseudonocardiaceae</taxon>
        <taxon>Haloechinothrix</taxon>
    </lineage>
</organism>
<dbReference type="Pfam" id="PF00350">
    <property type="entry name" value="Dynamin_N"/>
    <property type="match status" value="1"/>
</dbReference>
<evidence type="ECO:0000256" key="2">
    <source>
        <dbReference type="SAM" id="Phobius"/>
    </source>
</evidence>
<keyword evidence="1" id="KW-0175">Coiled coil</keyword>
<protein>
    <submittedName>
        <fullName evidence="4">Dynamin family protein</fullName>
    </submittedName>
</protein>
<sequence length="607" mass="66080">MTAPFFTKPDLASRLEQARDGLLEVLTELDADAARWVSDTASNAAGKPSVVVVGETKRGKSSLVNALLAQPDLSPVDAEQATATYLRFDHAEYWQARACYPGSHPELPIELDDLVSWTSAAHELPAGQLPPEYVEVAGPCLLLERLTLVDTPGVGGLDSMHGERAMRAASAATALLYVVDASAPFTSTEIDFLTRTADNVETVLFVLSKTDSFRGWRQVLENDRELLRRHAPRFAEAEFHAVSALMFARAASAPNEKAARVLREQSGIAGLQEALQRLVVGRANVLAEANALRAALTALDEQASVLEGTHRSLSSGQDEAQALRERRDELGAQRRSSTKGWQVTLRSGIQRARLECSHEVSRRTRDVQSWFRQQVDASDRDALAALPQEVDAALHVLSGQLSELLGQRLNEVTETVLADLFAPDELRVVRSRFAKGTHPQVVVRPPDKRPPTAEDKLLVFMGVSGGFGASKIAAAPLAGMALFNPVVLPATIAVGLGAGWWMARTRRHAADKQHMKQWLTESIAEARAMLDQLVSEQIIDAEQQLSLALDDALGKRIEAIDAELAEVDKALKLSAQERSRRLGEVSRQLKAVTDGQERARKLLGSLA</sequence>
<dbReference type="InterPro" id="IPR045063">
    <property type="entry name" value="Dynamin_N"/>
</dbReference>
<dbReference type="Gene3D" id="3.40.50.300">
    <property type="entry name" value="P-loop containing nucleotide triphosphate hydrolases"/>
    <property type="match status" value="1"/>
</dbReference>
<dbReference type="Proteomes" id="UP000198348">
    <property type="component" value="Unassembled WGS sequence"/>
</dbReference>
<name>A0A238V155_9PSEU</name>
<evidence type="ECO:0000259" key="3">
    <source>
        <dbReference type="Pfam" id="PF00350"/>
    </source>
</evidence>